<dbReference type="SUPFAM" id="SSF48403">
    <property type="entry name" value="Ankyrin repeat"/>
    <property type="match status" value="1"/>
</dbReference>
<reference evidence="2" key="1">
    <citation type="journal article" date="2021" name="Proc. Natl. Acad. Sci. U.S.A.">
        <title>Global biogeography of chemosynthetic symbionts reveals both localized and globally distributed symbiont groups. .</title>
        <authorList>
            <person name="Osvatic J.T."/>
            <person name="Wilkins L.G.E."/>
            <person name="Leibrecht L."/>
            <person name="Leray M."/>
            <person name="Zauner S."/>
            <person name="Polzin J."/>
            <person name="Camacho Y."/>
            <person name="Gros O."/>
            <person name="van Gils J.A."/>
            <person name="Eisen J.A."/>
            <person name="Petersen J.M."/>
            <person name="Yuen B."/>
        </authorList>
    </citation>
    <scope>NUCLEOTIDE SEQUENCE</scope>
    <source>
        <strain evidence="2">MAGL173</strain>
    </source>
</reference>
<organism evidence="2 3">
    <name type="scientific">Candidatus Thiodiazotropha lotti</name>
    <dbReference type="NCBI Taxonomy" id="2792787"/>
    <lineage>
        <taxon>Bacteria</taxon>
        <taxon>Pseudomonadati</taxon>
        <taxon>Pseudomonadota</taxon>
        <taxon>Gammaproteobacteria</taxon>
        <taxon>Chromatiales</taxon>
        <taxon>Sedimenticolaceae</taxon>
        <taxon>Candidatus Thiodiazotropha</taxon>
    </lineage>
</organism>
<evidence type="ECO:0000313" key="2">
    <source>
        <dbReference type="EMBL" id="MCG7939702.1"/>
    </source>
</evidence>
<name>A0A9E4K4W4_9GAMM</name>
<evidence type="ECO:0000313" key="3">
    <source>
        <dbReference type="Proteomes" id="UP000886687"/>
    </source>
</evidence>
<dbReference type="PROSITE" id="PS50088">
    <property type="entry name" value="ANK_REPEAT"/>
    <property type="match status" value="1"/>
</dbReference>
<dbReference type="Pfam" id="PF12796">
    <property type="entry name" value="Ank_2"/>
    <property type="match status" value="1"/>
</dbReference>
<dbReference type="Proteomes" id="UP000886687">
    <property type="component" value="Unassembled WGS sequence"/>
</dbReference>
<sequence>MIEHEGKEYGFERLFEAVRYSPEKLPEIVRDNIAVLECANYAGETVLQFFSMEGDTEKVKLLLENGAQADEWSVYFAAGFGHVDTILLLLEYGAIPDIEACKEIFLLSKPSKSKRIEVRKLFAAYDYEFKV</sequence>
<keyword evidence="1" id="KW-0040">ANK repeat</keyword>
<dbReference type="Gene3D" id="1.25.40.20">
    <property type="entry name" value="Ankyrin repeat-containing domain"/>
    <property type="match status" value="1"/>
</dbReference>
<comment type="caution">
    <text evidence="2">The sequence shown here is derived from an EMBL/GenBank/DDBJ whole genome shotgun (WGS) entry which is preliminary data.</text>
</comment>
<evidence type="ECO:0000256" key="1">
    <source>
        <dbReference type="PROSITE-ProRule" id="PRU00023"/>
    </source>
</evidence>
<accession>A0A9E4K4W4</accession>
<dbReference type="InterPro" id="IPR002110">
    <property type="entry name" value="Ankyrin_rpt"/>
</dbReference>
<protein>
    <submittedName>
        <fullName evidence="2">Ankyrin repeat domain-containing protein</fullName>
    </submittedName>
</protein>
<dbReference type="PROSITE" id="PS50297">
    <property type="entry name" value="ANK_REP_REGION"/>
    <property type="match status" value="1"/>
</dbReference>
<dbReference type="EMBL" id="JAEPDI010000009">
    <property type="protein sequence ID" value="MCG7939702.1"/>
    <property type="molecule type" value="Genomic_DNA"/>
</dbReference>
<proteinExistence type="predicted"/>
<dbReference type="InterPro" id="IPR036770">
    <property type="entry name" value="Ankyrin_rpt-contain_sf"/>
</dbReference>
<gene>
    <name evidence="2" type="ORF">JAZ04_12730</name>
</gene>
<dbReference type="AlphaFoldDB" id="A0A9E4K4W4"/>
<feature type="repeat" description="ANK" evidence="1">
    <location>
        <begin position="42"/>
        <end position="74"/>
    </location>
</feature>